<gene>
    <name evidence="1" type="ORF">DIABBA_LOCUS6337</name>
</gene>
<name>A0A9N9SVA9_DIABA</name>
<proteinExistence type="predicted"/>
<dbReference type="AlphaFoldDB" id="A0A9N9SVA9"/>
<evidence type="ECO:0000313" key="2">
    <source>
        <dbReference type="Proteomes" id="UP001153709"/>
    </source>
</evidence>
<keyword evidence="2" id="KW-1185">Reference proteome</keyword>
<protein>
    <submittedName>
        <fullName evidence="1">Uncharacterized protein</fullName>
    </submittedName>
</protein>
<evidence type="ECO:0000313" key="1">
    <source>
        <dbReference type="EMBL" id="CAG9832895.1"/>
    </source>
</evidence>
<organism evidence="1 2">
    <name type="scientific">Diabrotica balteata</name>
    <name type="common">Banded cucumber beetle</name>
    <dbReference type="NCBI Taxonomy" id="107213"/>
    <lineage>
        <taxon>Eukaryota</taxon>
        <taxon>Metazoa</taxon>
        <taxon>Ecdysozoa</taxon>
        <taxon>Arthropoda</taxon>
        <taxon>Hexapoda</taxon>
        <taxon>Insecta</taxon>
        <taxon>Pterygota</taxon>
        <taxon>Neoptera</taxon>
        <taxon>Endopterygota</taxon>
        <taxon>Coleoptera</taxon>
        <taxon>Polyphaga</taxon>
        <taxon>Cucujiformia</taxon>
        <taxon>Chrysomeloidea</taxon>
        <taxon>Chrysomelidae</taxon>
        <taxon>Galerucinae</taxon>
        <taxon>Diabroticina</taxon>
        <taxon>Diabroticites</taxon>
        <taxon>Diabrotica</taxon>
    </lineage>
</organism>
<dbReference type="PANTHER" id="PTHR47027:SF8">
    <property type="entry name" value="RIBONUCLEASE H"/>
    <property type="match status" value="1"/>
</dbReference>
<dbReference type="OrthoDB" id="8196546at2759"/>
<reference evidence="1" key="1">
    <citation type="submission" date="2022-01" db="EMBL/GenBank/DDBJ databases">
        <authorList>
            <person name="King R."/>
        </authorList>
    </citation>
    <scope>NUCLEOTIDE SEQUENCE</scope>
</reference>
<dbReference type="PANTHER" id="PTHR47027">
    <property type="entry name" value="REVERSE TRANSCRIPTASE DOMAIN-CONTAINING PROTEIN"/>
    <property type="match status" value="1"/>
</dbReference>
<dbReference type="EMBL" id="OU898279">
    <property type="protein sequence ID" value="CAG9832895.1"/>
    <property type="molecule type" value="Genomic_DNA"/>
</dbReference>
<dbReference type="Proteomes" id="UP001153709">
    <property type="component" value="Chromosome 4"/>
</dbReference>
<sequence length="133" mass="15634">MSAIFKSHNISLDTKMRHLRCYVFSVLLYGAEAWTLTDTTIKKLEAFKMWLYRRMLRISWTARITNKEVLGKMKKEPEIVFTIKRIKLQYLGHVKRNQHSYSLLQSILQGKVKGKRGPAIKENIMAAEFKNMV</sequence>
<accession>A0A9N9SVA9</accession>